<protein>
    <submittedName>
        <fullName evidence="1">Uncharacterized protein</fullName>
    </submittedName>
</protein>
<comment type="caution">
    <text evidence="1">The sequence shown here is derived from an EMBL/GenBank/DDBJ whole genome shotgun (WGS) entry which is preliminary data.</text>
</comment>
<dbReference type="Proteomes" id="UP000018837">
    <property type="component" value="Unassembled WGS sequence"/>
</dbReference>
<evidence type="ECO:0000313" key="2">
    <source>
        <dbReference type="Proteomes" id="UP000018837"/>
    </source>
</evidence>
<dbReference type="EMBL" id="AYUF01000469">
    <property type="protein sequence ID" value="ETK01613.1"/>
    <property type="molecule type" value="Genomic_DNA"/>
</dbReference>
<dbReference type="AlphaFoldDB" id="W2C3I8"/>
<gene>
    <name evidence="1" type="ORF">N425_08785</name>
</gene>
<sequence>MAWYQAKFPAPEGAVRDAGQVFLVLQDLRDVCQVGLVPDKVPSPGRGRQGRRLS</sequence>
<name>W2C3I8_9BACT</name>
<evidence type="ECO:0000313" key="1">
    <source>
        <dbReference type="EMBL" id="ETK01613.1"/>
    </source>
</evidence>
<proteinExistence type="predicted"/>
<organism evidence="1 2">
    <name type="scientific">Tannerella sp. oral taxon BU063 isolate Cell 2</name>
    <dbReference type="NCBI Taxonomy" id="1411148"/>
    <lineage>
        <taxon>Bacteria</taxon>
        <taxon>Pseudomonadati</taxon>
        <taxon>Bacteroidota</taxon>
        <taxon>Bacteroidia</taxon>
        <taxon>Bacteroidales</taxon>
        <taxon>Tannerellaceae</taxon>
        <taxon>Tannerella</taxon>
    </lineage>
</organism>
<accession>W2C3I8</accession>
<reference evidence="1 2" key="1">
    <citation type="submission" date="2013-11" db="EMBL/GenBank/DDBJ databases">
        <title>Single cell genomics of uncultured Tannerella BU063 (oral taxon 286).</title>
        <authorList>
            <person name="Beall C.J."/>
            <person name="Campbell A.G."/>
            <person name="Griffen A.L."/>
            <person name="Podar M."/>
            <person name="Leys E.J."/>
        </authorList>
    </citation>
    <scope>NUCLEOTIDE SEQUENCE [LARGE SCALE GENOMIC DNA]</scope>
    <source>
        <strain evidence="1">Cell 2</strain>
    </source>
</reference>